<evidence type="ECO:0000313" key="3">
    <source>
        <dbReference type="EMBL" id="RZO24292.1"/>
    </source>
</evidence>
<evidence type="ECO:0000259" key="2">
    <source>
        <dbReference type="SMART" id="SM00903"/>
    </source>
</evidence>
<protein>
    <submittedName>
        <fullName evidence="3">Flavin reductase</fullName>
    </submittedName>
</protein>
<dbReference type="InterPro" id="IPR012349">
    <property type="entry name" value="Split_barrel_FMN-bd"/>
</dbReference>
<evidence type="ECO:0000256" key="1">
    <source>
        <dbReference type="ARBA" id="ARBA00023002"/>
    </source>
</evidence>
<dbReference type="InterPro" id="IPR050268">
    <property type="entry name" value="NADH-dep_flavin_reductase"/>
</dbReference>
<feature type="domain" description="Flavin reductase like" evidence="2">
    <location>
        <begin position="11"/>
        <end position="154"/>
    </location>
</feature>
<reference evidence="3 4" key="1">
    <citation type="submission" date="2019-02" db="EMBL/GenBank/DDBJ databases">
        <title>Prokaryotic population dynamics and viral predation in marine succession experiment using metagenomics: the confinement effect.</title>
        <authorList>
            <person name="Haro-Moreno J.M."/>
            <person name="Rodriguez-Valera F."/>
            <person name="Lopez-Perez M."/>
        </authorList>
    </citation>
    <scope>NUCLEOTIDE SEQUENCE [LARGE SCALE GENOMIC DNA]</scope>
    <source>
        <strain evidence="3">MED-G161</strain>
    </source>
</reference>
<name>A0A520MSU4_9GAMM</name>
<comment type="caution">
    <text evidence="3">The sequence shown here is derived from an EMBL/GenBank/DDBJ whole genome shotgun (WGS) entry which is preliminary data.</text>
</comment>
<accession>A0A520MSU4</accession>
<dbReference type="GO" id="GO:0010181">
    <property type="term" value="F:FMN binding"/>
    <property type="evidence" value="ECO:0007669"/>
    <property type="project" value="InterPro"/>
</dbReference>
<dbReference type="GO" id="GO:0042602">
    <property type="term" value="F:riboflavin reductase (NADPH) activity"/>
    <property type="evidence" value="ECO:0007669"/>
    <property type="project" value="TreeGrafter"/>
</dbReference>
<dbReference type="SUPFAM" id="SSF50475">
    <property type="entry name" value="FMN-binding split barrel"/>
    <property type="match status" value="1"/>
</dbReference>
<dbReference type="Pfam" id="PF01613">
    <property type="entry name" value="Flavin_Reduct"/>
    <property type="match status" value="1"/>
</dbReference>
<organism evidence="3 4">
    <name type="scientific">SAR86 cluster bacterium</name>
    <dbReference type="NCBI Taxonomy" id="2030880"/>
    <lineage>
        <taxon>Bacteria</taxon>
        <taxon>Pseudomonadati</taxon>
        <taxon>Pseudomonadota</taxon>
        <taxon>Gammaproteobacteria</taxon>
        <taxon>SAR86 cluster</taxon>
    </lineage>
</organism>
<dbReference type="SMART" id="SM00903">
    <property type="entry name" value="Flavin_Reduct"/>
    <property type="match status" value="1"/>
</dbReference>
<dbReference type="Gene3D" id="2.30.110.10">
    <property type="entry name" value="Electron Transport, Fmn-binding Protein, Chain A"/>
    <property type="match status" value="1"/>
</dbReference>
<dbReference type="PANTHER" id="PTHR30466:SF1">
    <property type="entry name" value="FMN REDUCTASE (NADH) RUTF"/>
    <property type="match status" value="1"/>
</dbReference>
<dbReference type="PANTHER" id="PTHR30466">
    <property type="entry name" value="FLAVIN REDUCTASE"/>
    <property type="match status" value="1"/>
</dbReference>
<evidence type="ECO:0000313" key="4">
    <source>
        <dbReference type="Proteomes" id="UP000315498"/>
    </source>
</evidence>
<sequence>MSIQDNFRLAMRRYIYSVSIMSNRDSNDNPNAITVSSVTSISMEPPSILICINKSSKIHDSIVLGSKFCINLLTKDQHELSNICSDDQKHDQRFVDQNWNLDNLPFLENAQANIFCKVDKLSSYHTHTIVIGLVEDANFADTISTLTYVDGNYK</sequence>
<proteinExistence type="predicted"/>
<dbReference type="EMBL" id="SHBG01000022">
    <property type="protein sequence ID" value="RZO24292.1"/>
    <property type="molecule type" value="Genomic_DNA"/>
</dbReference>
<gene>
    <name evidence="3" type="ORF">EVA94_02820</name>
</gene>
<dbReference type="AlphaFoldDB" id="A0A520MSU4"/>
<dbReference type="InterPro" id="IPR002563">
    <property type="entry name" value="Flavin_Rdtase-like_dom"/>
</dbReference>
<dbReference type="Proteomes" id="UP000315498">
    <property type="component" value="Unassembled WGS sequence"/>
</dbReference>
<keyword evidence="1" id="KW-0560">Oxidoreductase</keyword>